<evidence type="ECO:0000313" key="2">
    <source>
        <dbReference type="EMBL" id="MBH1941011.1"/>
    </source>
</evidence>
<name>A0A8J7H785_9FIRM</name>
<protein>
    <submittedName>
        <fullName evidence="2">Pro-sigmaK processing inhibitor BofA family protein</fullName>
    </submittedName>
</protein>
<evidence type="ECO:0000313" key="3">
    <source>
        <dbReference type="Proteomes" id="UP000623269"/>
    </source>
</evidence>
<proteinExistence type="predicted"/>
<organism evidence="2 3">
    <name type="scientific">Mobilitalea sibirica</name>
    <dbReference type="NCBI Taxonomy" id="1462919"/>
    <lineage>
        <taxon>Bacteria</taxon>
        <taxon>Bacillati</taxon>
        <taxon>Bacillota</taxon>
        <taxon>Clostridia</taxon>
        <taxon>Lachnospirales</taxon>
        <taxon>Lachnospiraceae</taxon>
        <taxon>Mobilitalea</taxon>
    </lineage>
</organism>
<dbReference type="RefSeq" id="WP_197661238.1">
    <property type="nucleotide sequence ID" value="NZ_JAEAGR010000008.1"/>
</dbReference>
<dbReference type="EMBL" id="JAEAGR010000008">
    <property type="protein sequence ID" value="MBH1941011.1"/>
    <property type="molecule type" value="Genomic_DNA"/>
</dbReference>
<dbReference type="InterPro" id="IPR010001">
    <property type="entry name" value="BofA"/>
</dbReference>
<comment type="caution">
    <text evidence="2">The sequence shown here is derived from an EMBL/GenBank/DDBJ whole genome shotgun (WGS) entry which is preliminary data.</text>
</comment>
<dbReference type="Proteomes" id="UP000623269">
    <property type="component" value="Unassembled WGS sequence"/>
</dbReference>
<dbReference type="Pfam" id="PF07441">
    <property type="entry name" value="BofA"/>
    <property type="match status" value="1"/>
</dbReference>
<dbReference type="AlphaFoldDB" id="A0A8J7H785"/>
<keyword evidence="3" id="KW-1185">Reference proteome</keyword>
<accession>A0A8J7H785</accession>
<feature type="transmembrane region" description="Helical" evidence="1">
    <location>
        <begin position="6"/>
        <end position="24"/>
    </location>
</feature>
<gene>
    <name evidence="2" type="ORF">I5677_08920</name>
</gene>
<keyword evidence="1" id="KW-0472">Membrane</keyword>
<feature type="transmembrane region" description="Helical" evidence="1">
    <location>
        <begin position="72"/>
        <end position="91"/>
    </location>
</feature>
<feature type="transmembrane region" description="Helical" evidence="1">
    <location>
        <begin position="31"/>
        <end position="52"/>
    </location>
</feature>
<sequence length="92" mass="10073">MNQNSIILLAIIIICVVFIAVCLIKRRPDLIVDFGLRAAIGTAGIYLLDFILRSRGYDFTVGINGLTVLTNGLLGLPGFIMLYGLAFYYTVS</sequence>
<keyword evidence="1" id="KW-1133">Transmembrane helix</keyword>
<reference evidence="2" key="1">
    <citation type="submission" date="2020-12" db="EMBL/GenBank/DDBJ databases">
        <title>M. sibirica DSM 26468T genome.</title>
        <authorList>
            <person name="Thieme N."/>
            <person name="Rettenmaier R."/>
            <person name="Zverlov V."/>
            <person name="Liebl W."/>
        </authorList>
    </citation>
    <scope>NUCLEOTIDE SEQUENCE</scope>
    <source>
        <strain evidence="2">DSM 26468</strain>
    </source>
</reference>
<keyword evidence="1" id="KW-0812">Transmembrane</keyword>
<evidence type="ECO:0000256" key="1">
    <source>
        <dbReference type="SAM" id="Phobius"/>
    </source>
</evidence>